<protein>
    <submittedName>
        <fullName evidence="1">Uncharacterized protein</fullName>
    </submittedName>
</protein>
<evidence type="ECO:0000313" key="1">
    <source>
        <dbReference type="EMBL" id="CUR36036.1"/>
    </source>
</evidence>
<dbReference type="Proteomes" id="UP000184315">
    <property type="component" value="Unassembled WGS sequence"/>
</dbReference>
<accession>A0A1J1LVP7</accession>
<keyword evidence="2" id="KW-1185">Reference proteome</keyword>
<proteinExistence type="predicted"/>
<gene>
    <name evidence="1" type="ORF">PL921480146</name>
</gene>
<dbReference type="STRING" id="671072.PL921480146"/>
<name>A0A1J1LVP7_9CYAN</name>
<dbReference type="RefSeq" id="WP_072717159.1">
    <property type="nucleotide sequence ID" value="NZ_LN889764.1"/>
</dbReference>
<sequence>MSRYPAYQVGTKAWDNYGADGFNEYGYNEQGVDRKGYKPIIIKEKWPTWYAADDSYDAALNTRKEFQNRCGIPWGSMLNFFFVPDSDGQRYPQYGHIVYAKDTPNIRELEWYTNNYRVISGVDTSDWCGGDYEWRSY</sequence>
<reference evidence="2" key="1">
    <citation type="submission" date="2015-10" db="EMBL/GenBank/DDBJ databases">
        <authorList>
            <person name="Regsiter A."/>
            <person name="william w."/>
        </authorList>
    </citation>
    <scope>NUCLEOTIDE SEQUENCE [LARGE SCALE GENOMIC DNA]</scope>
</reference>
<dbReference type="EMBL" id="CZDF01000188">
    <property type="protein sequence ID" value="CUR36036.1"/>
    <property type="molecule type" value="Genomic_DNA"/>
</dbReference>
<organism evidence="1 2">
    <name type="scientific">Planktothrix tepida PCC 9214</name>
    <dbReference type="NCBI Taxonomy" id="671072"/>
    <lineage>
        <taxon>Bacteria</taxon>
        <taxon>Bacillati</taxon>
        <taxon>Cyanobacteriota</taxon>
        <taxon>Cyanophyceae</taxon>
        <taxon>Oscillatoriophycideae</taxon>
        <taxon>Oscillatoriales</taxon>
        <taxon>Microcoleaceae</taxon>
        <taxon>Planktothrix</taxon>
    </lineage>
</organism>
<dbReference type="AlphaFoldDB" id="A0A1J1LVP7"/>
<evidence type="ECO:0000313" key="2">
    <source>
        <dbReference type="Proteomes" id="UP000184315"/>
    </source>
</evidence>